<feature type="transmembrane region" description="Helical" evidence="2">
    <location>
        <begin position="12"/>
        <end position="30"/>
    </location>
</feature>
<proteinExistence type="predicted"/>
<evidence type="ECO:0000313" key="3">
    <source>
        <dbReference type="EMBL" id="RUT29478.1"/>
    </source>
</evidence>
<evidence type="ECO:0000313" key="4">
    <source>
        <dbReference type="Proteomes" id="UP000281547"/>
    </source>
</evidence>
<feature type="region of interest" description="Disordered" evidence="1">
    <location>
        <begin position="46"/>
        <end position="68"/>
    </location>
</feature>
<gene>
    <name evidence="3" type="ORF">EMQ25_14500</name>
</gene>
<name>A0A433X608_9HYPH</name>
<feature type="compositionally biased region" description="Low complexity" evidence="1">
    <location>
        <begin position="52"/>
        <end position="61"/>
    </location>
</feature>
<comment type="caution">
    <text evidence="3">The sequence shown here is derived from an EMBL/GenBank/DDBJ whole genome shotgun (WGS) entry which is preliminary data.</text>
</comment>
<dbReference type="AlphaFoldDB" id="A0A433X608"/>
<keyword evidence="2" id="KW-0812">Transmembrane</keyword>
<dbReference type="EMBL" id="RZNJ01000005">
    <property type="protein sequence ID" value="RUT29478.1"/>
    <property type="molecule type" value="Genomic_DNA"/>
</dbReference>
<keyword evidence="2" id="KW-0472">Membrane</keyword>
<sequence length="251" mass="26553">MARIARIDDGQILRFAFYAMLLGTLSVLMVDFRELSAVEAPAFGAPTRPNLPAFDPDGPAAAPGPPITTDRALLEAPLTVTLGSGGRLEVTGSIDVGAAERFRTELEARAEYITTIALNSPGGSVTDALEMGRLIHEKGFPTSIGSGELCASSCPLIFAGGSDRVASRTAAIGVHQVYAMVDADQLPQGARAAGLAMSDAQRTTAVITRHLQDMGVEPALWLHALETPPDRLYYFSAEELTELKLATELTD</sequence>
<dbReference type="Proteomes" id="UP000281547">
    <property type="component" value="Unassembled WGS sequence"/>
</dbReference>
<dbReference type="Gene3D" id="3.90.226.10">
    <property type="entry name" value="2-enoyl-CoA Hydratase, Chain A, domain 1"/>
    <property type="match status" value="1"/>
</dbReference>
<dbReference type="OrthoDB" id="5936191at2"/>
<reference evidence="3 4" key="1">
    <citation type="journal article" date="2016" name="Int. J. Syst. Evol. Microbiol.">
        <title>Arsenicitalea aurantiaca gen. nov., sp. nov., a new member of the family Hyphomicrobiaceae, isolated from high-arsenic sediment.</title>
        <authorList>
            <person name="Mu Y."/>
            <person name="Zhou L."/>
            <person name="Zeng X.C."/>
            <person name="Liu L."/>
            <person name="Pan Y."/>
            <person name="Chen X."/>
            <person name="Wang J."/>
            <person name="Li S."/>
            <person name="Li W.J."/>
            <person name="Wang Y."/>
        </authorList>
    </citation>
    <scope>NUCLEOTIDE SEQUENCE [LARGE SCALE GENOMIC DNA]</scope>
    <source>
        <strain evidence="3 4">42-50</strain>
    </source>
</reference>
<accession>A0A433X608</accession>
<evidence type="ECO:0000256" key="2">
    <source>
        <dbReference type="SAM" id="Phobius"/>
    </source>
</evidence>
<protein>
    <recommendedName>
        <fullName evidence="5">ATP-dependent Clp protease proteolytic subunit</fullName>
    </recommendedName>
</protein>
<evidence type="ECO:0000256" key="1">
    <source>
        <dbReference type="SAM" id="MobiDB-lite"/>
    </source>
</evidence>
<organism evidence="3 4">
    <name type="scientific">Arsenicitalea aurantiaca</name>
    <dbReference type="NCBI Taxonomy" id="1783274"/>
    <lineage>
        <taxon>Bacteria</taxon>
        <taxon>Pseudomonadati</taxon>
        <taxon>Pseudomonadota</taxon>
        <taxon>Alphaproteobacteria</taxon>
        <taxon>Hyphomicrobiales</taxon>
        <taxon>Devosiaceae</taxon>
        <taxon>Arsenicitalea</taxon>
    </lineage>
</organism>
<keyword evidence="4" id="KW-1185">Reference proteome</keyword>
<dbReference type="InterPro" id="IPR029045">
    <property type="entry name" value="ClpP/crotonase-like_dom_sf"/>
</dbReference>
<evidence type="ECO:0008006" key="5">
    <source>
        <dbReference type="Google" id="ProtNLM"/>
    </source>
</evidence>
<keyword evidence="2" id="KW-1133">Transmembrane helix</keyword>
<dbReference type="SUPFAM" id="SSF52096">
    <property type="entry name" value="ClpP/crotonase"/>
    <property type="match status" value="1"/>
</dbReference>